<proteinExistence type="inferred from homology"/>
<evidence type="ECO:0000256" key="3">
    <source>
        <dbReference type="SAM" id="SignalP"/>
    </source>
</evidence>
<feature type="chain" id="PRO_5040143815" description="Thioredoxin domain-containing protein" evidence="3">
    <location>
        <begin position="23"/>
        <end position="144"/>
    </location>
</feature>
<dbReference type="PROSITE" id="PS00194">
    <property type="entry name" value="THIOREDOXIN_1"/>
    <property type="match status" value="1"/>
</dbReference>
<gene>
    <name evidence="5" type="ORF">PPNO1_LOCUS7397</name>
</gene>
<comment type="similarity">
    <text evidence="1">Belongs to the thioredoxin family.</text>
</comment>
<evidence type="ECO:0000256" key="2">
    <source>
        <dbReference type="ARBA" id="ARBA00023157"/>
    </source>
</evidence>
<dbReference type="Pfam" id="PF00085">
    <property type="entry name" value="Thioredoxin"/>
    <property type="match status" value="1"/>
</dbReference>
<name>A0A9P1MCE5_9PEZI</name>
<evidence type="ECO:0000259" key="4">
    <source>
        <dbReference type="PROSITE" id="PS51352"/>
    </source>
</evidence>
<dbReference type="Proteomes" id="UP000838763">
    <property type="component" value="Unassembled WGS sequence"/>
</dbReference>
<dbReference type="OrthoDB" id="19690at2759"/>
<keyword evidence="3" id="KW-0732">Signal</keyword>
<dbReference type="PRINTS" id="PR00421">
    <property type="entry name" value="THIOREDOXIN"/>
</dbReference>
<dbReference type="InterPro" id="IPR036249">
    <property type="entry name" value="Thioredoxin-like_sf"/>
</dbReference>
<protein>
    <recommendedName>
        <fullName evidence="4">Thioredoxin domain-containing protein</fullName>
    </recommendedName>
</protein>
<evidence type="ECO:0000313" key="5">
    <source>
        <dbReference type="EMBL" id="CAI4217795.1"/>
    </source>
</evidence>
<dbReference type="EMBL" id="CALLCH030000017">
    <property type="protein sequence ID" value="CAI4217795.1"/>
    <property type="molecule type" value="Genomic_DNA"/>
</dbReference>
<dbReference type="PROSITE" id="PS51352">
    <property type="entry name" value="THIOREDOXIN_2"/>
    <property type="match status" value="1"/>
</dbReference>
<feature type="signal peptide" evidence="3">
    <location>
        <begin position="1"/>
        <end position="22"/>
    </location>
</feature>
<sequence>MEISTYIFWGIALLLVFAPITASPELDTLLASNTSVIVDFYADWCPPCRAIAPVFSQLADEYAVTGHVAFAKVNVDNVKDVAAKYGVSAMPTFVVFRNGKPGGVAVDGLQGRTSVNTGADGAVERVLGADRVALEAIVKAVASK</sequence>
<dbReference type="InterPro" id="IPR017937">
    <property type="entry name" value="Thioredoxin_CS"/>
</dbReference>
<evidence type="ECO:0000256" key="1">
    <source>
        <dbReference type="ARBA" id="ARBA00008987"/>
    </source>
</evidence>
<organism evidence="5 6">
    <name type="scientific">Parascedosporium putredinis</name>
    <dbReference type="NCBI Taxonomy" id="1442378"/>
    <lineage>
        <taxon>Eukaryota</taxon>
        <taxon>Fungi</taxon>
        <taxon>Dikarya</taxon>
        <taxon>Ascomycota</taxon>
        <taxon>Pezizomycotina</taxon>
        <taxon>Sordariomycetes</taxon>
        <taxon>Hypocreomycetidae</taxon>
        <taxon>Microascales</taxon>
        <taxon>Microascaceae</taxon>
        <taxon>Parascedosporium</taxon>
    </lineage>
</organism>
<keyword evidence="2" id="KW-1015">Disulfide bond</keyword>
<dbReference type="CDD" id="cd02947">
    <property type="entry name" value="TRX_family"/>
    <property type="match status" value="1"/>
</dbReference>
<evidence type="ECO:0000313" key="6">
    <source>
        <dbReference type="Proteomes" id="UP000838763"/>
    </source>
</evidence>
<keyword evidence="6" id="KW-1185">Reference proteome</keyword>
<dbReference type="PANTHER" id="PTHR46115">
    <property type="entry name" value="THIOREDOXIN-LIKE PROTEIN 1"/>
    <property type="match status" value="1"/>
</dbReference>
<reference evidence="5" key="1">
    <citation type="submission" date="2022-11" db="EMBL/GenBank/DDBJ databases">
        <authorList>
            <person name="Scott C."/>
            <person name="Bruce N."/>
        </authorList>
    </citation>
    <scope>NUCLEOTIDE SEQUENCE</scope>
</reference>
<comment type="caution">
    <text evidence="5">The sequence shown here is derived from an EMBL/GenBank/DDBJ whole genome shotgun (WGS) entry which is preliminary data.</text>
</comment>
<dbReference type="SUPFAM" id="SSF52833">
    <property type="entry name" value="Thioredoxin-like"/>
    <property type="match status" value="1"/>
</dbReference>
<dbReference type="AlphaFoldDB" id="A0A9P1MCE5"/>
<feature type="domain" description="Thioredoxin" evidence="4">
    <location>
        <begin position="12"/>
        <end position="128"/>
    </location>
</feature>
<accession>A0A9P1MCE5</accession>
<dbReference type="InterPro" id="IPR013766">
    <property type="entry name" value="Thioredoxin_domain"/>
</dbReference>
<dbReference type="Gene3D" id="3.40.30.10">
    <property type="entry name" value="Glutaredoxin"/>
    <property type="match status" value="1"/>
</dbReference>